<dbReference type="InterPro" id="IPR034660">
    <property type="entry name" value="DinB/YfiT-like"/>
</dbReference>
<gene>
    <name evidence="2" type="ORF">METZ01_LOCUS251569</name>
</gene>
<evidence type="ECO:0000313" key="2">
    <source>
        <dbReference type="EMBL" id="SVB98715.1"/>
    </source>
</evidence>
<sequence>MSYLTPLDDLRDEYRRLKPLAEKALSQISDLEFFRSLGPESNSPAMLVKHLAGNMRSRWRNFMTEDGEKFDRHRDTEFVIGNEDTREALMKRWQEAWDLGLVELGSLTDAQLSNMVTIRGEPFTVSRALARQLSHCAYHVGQIVQLAVYFAGADWKTLSIPRGGSEKFNRAPAPYQVKDEGPVPPSGLIGK</sequence>
<name>A0A382IH74_9ZZZZ</name>
<protein>
    <recommendedName>
        <fullName evidence="3">DinB-like domain-containing protein</fullName>
    </recommendedName>
</protein>
<dbReference type="AlphaFoldDB" id="A0A382IH74"/>
<evidence type="ECO:0008006" key="3">
    <source>
        <dbReference type="Google" id="ProtNLM"/>
    </source>
</evidence>
<dbReference type="InterPro" id="IPR011466">
    <property type="entry name" value="DUF1572"/>
</dbReference>
<feature type="region of interest" description="Disordered" evidence="1">
    <location>
        <begin position="169"/>
        <end position="191"/>
    </location>
</feature>
<reference evidence="2" key="1">
    <citation type="submission" date="2018-05" db="EMBL/GenBank/DDBJ databases">
        <authorList>
            <person name="Lanie J.A."/>
            <person name="Ng W.-L."/>
            <person name="Kazmierczak K.M."/>
            <person name="Andrzejewski T.M."/>
            <person name="Davidsen T.M."/>
            <person name="Wayne K.J."/>
            <person name="Tettelin H."/>
            <person name="Glass J.I."/>
            <person name="Rusch D."/>
            <person name="Podicherti R."/>
            <person name="Tsui H.-C.T."/>
            <person name="Winkler M.E."/>
        </authorList>
    </citation>
    <scope>NUCLEOTIDE SEQUENCE</scope>
</reference>
<dbReference type="SUPFAM" id="SSF109854">
    <property type="entry name" value="DinB/YfiT-like putative metalloenzymes"/>
    <property type="match status" value="1"/>
</dbReference>
<proteinExistence type="predicted"/>
<dbReference type="Gene3D" id="1.20.120.450">
    <property type="entry name" value="dinb family like domain"/>
    <property type="match status" value="1"/>
</dbReference>
<dbReference type="EMBL" id="UINC01067239">
    <property type="protein sequence ID" value="SVB98715.1"/>
    <property type="molecule type" value="Genomic_DNA"/>
</dbReference>
<accession>A0A382IH74</accession>
<organism evidence="2">
    <name type="scientific">marine metagenome</name>
    <dbReference type="NCBI Taxonomy" id="408172"/>
    <lineage>
        <taxon>unclassified sequences</taxon>
        <taxon>metagenomes</taxon>
        <taxon>ecological metagenomes</taxon>
    </lineage>
</organism>
<dbReference type="Pfam" id="PF07609">
    <property type="entry name" value="DUF1572"/>
    <property type="match status" value="1"/>
</dbReference>
<evidence type="ECO:0000256" key="1">
    <source>
        <dbReference type="SAM" id="MobiDB-lite"/>
    </source>
</evidence>